<name>A0A0G0VDI6_9BACT</name>
<reference evidence="1 2" key="1">
    <citation type="journal article" date="2015" name="Nature">
        <title>rRNA introns, odd ribosomes, and small enigmatic genomes across a large radiation of phyla.</title>
        <authorList>
            <person name="Brown C.T."/>
            <person name="Hug L.A."/>
            <person name="Thomas B.C."/>
            <person name="Sharon I."/>
            <person name="Castelle C.J."/>
            <person name="Singh A."/>
            <person name="Wilkins M.J."/>
            <person name="Williams K.H."/>
            <person name="Banfield J.F."/>
        </authorList>
    </citation>
    <scope>NUCLEOTIDE SEQUENCE [LARGE SCALE GENOMIC DNA]</scope>
</reference>
<gene>
    <name evidence="1" type="ORF">UU50_C0012G0002</name>
</gene>
<comment type="caution">
    <text evidence="1">The sequence shown here is derived from an EMBL/GenBank/DDBJ whole genome shotgun (WGS) entry which is preliminary data.</text>
</comment>
<dbReference type="AlphaFoldDB" id="A0A0G0VDI6"/>
<accession>A0A0G0VDI6</accession>
<dbReference type="Proteomes" id="UP000033930">
    <property type="component" value="Unassembled WGS sequence"/>
</dbReference>
<proteinExistence type="predicted"/>
<dbReference type="EMBL" id="LCAW01000012">
    <property type="protein sequence ID" value="KKR98954.1"/>
    <property type="molecule type" value="Genomic_DNA"/>
</dbReference>
<sequence length="58" mass="6488">MKFSNFLKVIGLGSLVGSAEACKTDLPDHRPAMTTEEFQKTAESVQGERMIWNCNLKE</sequence>
<evidence type="ECO:0000313" key="1">
    <source>
        <dbReference type="EMBL" id="KKR98954.1"/>
    </source>
</evidence>
<organism evidence="1 2">
    <name type="scientific">Candidatus Uhrbacteria bacterium GW2011_GWC1_41_20</name>
    <dbReference type="NCBI Taxonomy" id="1618983"/>
    <lineage>
        <taxon>Bacteria</taxon>
        <taxon>Candidatus Uhriibacteriota</taxon>
    </lineage>
</organism>
<protein>
    <submittedName>
        <fullName evidence="1">Uncharacterized protein</fullName>
    </submittedName>
</protein>
<evidence type="ECO:0000313" key="2">
    <source>
        <dbReference type="Proteomes" id="UP000033930"/>
    </source>
</evidence>